<evidence type="ECO:0000313" key="2">
    <source>
        <dbReference type="EMBL" id="ANN64667.1"/>
    </source>
</evidence>
<feature type="transmembrane region" description="Helical" evidence="1">
    <location>
        <begin position="12"/>
        <end position="32"/>
    </location>
</feature>
<keyword evidence="1" id="KW-1133">Transmembrane helix</keyword>
<organism evidence="2 3">
    <name type="scientific">Brachyspira hyodysenteriae ATCC 27164</name>
    <dbReference type="NCBI Taxonomy" id="1266923"/>
    <lineage>
        <taxon>Bacteria</taxon>
        <taxon>Pseudomonadati</taxon>
        <taxon>Spirochaetota</taxon>
        <taxon>Spirochaetia</taxon>
        <taxon>Brachyspirales</taxon>
        <taxon>Brachyspiraceae</taxon>
        <taxon>Brachyspira</taxon>
    </lineage>
</organism>
<keyword evidence="1" id="KW-0812">Transmembrane</keyword>
<accession>A0A3B6W7F7</accession>
<dbReference type="GeneID" id="63961840"/>
<reference evidence="3" key="2">
    <citation type="journal article" date="2017" name="Genome Announc.">
        <title>Correction for Mirajkar et al., Complete Genome Sequence of Brachyspira hyodysenteriae Type Strain B78 (ATCC 27164).</title>
        <authorList>
            <person name="Mirajkar N.S."/>
            <person name="Johnson T.J."/>
            <person name="Gebhart C.J."/>
        </authorList>
    </citation>
    <scope>NUCLEOTIDE SEQUENCE [LARGE SCALE GENOMIC DNA]</scope>
    <source>
        <strain evidence="3">B78</strain>
    </source>
</reference>
<reference evidence="3" key="1">
    <citation type="journal article" date="2016" name="Genome Announc.">
        <title>Complete Genome Sequence of Brachyspira hyodysenteriae Type Strain B78 (ATCC 27164).</title>
        <authorList>
            <person name="Mirajkar N.S."/>
            <person name="Johnson T.J."/>
            <person name="Gebhart C.J."/>
        </authorList>
    </citation>
    <scope>NUCLEOTIDE SEQUENCE [LARGE SCALE GENOMIC DNA]</scope>
    <source>
        <strain evidence="3">B78</strain>
    </source>
</reference>
<gene>
    <name evidence="2" type="ORF">BHYOB78_12595</name>
</gene>
<dbReference type="Proteomes" id="UP000092328">
    <property type="component" value="Chromosome"/>
</dbReference>
<dbReference type="KEGG" id="bhd:BHYOB78_12595"/>
<sequence>MFNSLKVRMPLIIISTITVMIIGLLLTLINLFSKSITNVAINGFENISDRYAKSLDNWFADTKSNIKMYSRNKAIINYLSNTTE</sequence>
<dbReference type="EMBL" id="CP015910">
    <property type="protein sequence ID" value="ANN64667.1"/>
    <property type="molecule type" value="Genomic_DNA"/>
</dbReference>
<proteinExistence type="predicted"/>
<name>A0A3B6W7F7_BRAHO</name>
<keyword evidence="3" id="KW-1185">Reference proteome</keyword>
<evidence type="ECO:0000313" key="3">
    <source>
        <dbReference type="Proteomes" id="UP000092328"/>
    </source>
</evidence>
<keyword evidence="1" id="KW-0472">Membrane</keyword>
<protein>
    <submittedName>
        <fullName evidence="2">Uncharacterized protein</fullName>
    </submittedName>
</protein>
<dbReference type="AlphaFoldDB" id="A0A3B6W7F7"/>
<evidence type="ECO:0000256" key="1">
    <source>
        <dbReference type="SAM" id="Phobius"/>
    </source>
</evidence>
<dbReference type="RefSeq" id="WP_020063738.1">
    <property type="nucleotide sequence ID" value="NZ_CP015910.2"/>
</dbReference>